<evidence type="ECO:0000256" key="1">
    <source>
        <dbReference type="ARBA" id="ARBA00008857"/>
    </source>
</evidence>
<dbReference type="InterPro" id="IPR002104">
    <property type="entry name" value="Integrase_catalytic"/>
</dbReference>
<dbReference type="Gene3D" id="1.10.150.130">
    <property type="match status" value="1"/>
</dbReference>
<dbReference type="AlphaFoldDB" id="A0A4Y4DLN7"/>
<dbReference type="PANTHER" id="PTHR30629">
    <property type="entry name" value="PROPHAGE INTEGRASE"/>
    <property type="match status" value="1"/>
</dbReference>
<dbReference type="RefSeq" id="WP_141360830.1">
    <property type="nucleotide sequence ID" value="NZ_BAAAJL010000007.1"/>
</dbReference>
<dbReference type="PANTHER" id="PTHR30629:SF2">
    <property type="entry name" value="PROPHAGE INTEGRASE INTS-RELATED"/>
    <property type="match status" value="1"/>
</dbReference>
<comment type="caution">
    <text evidence="6">The sequence shown here is derived from an EMBL/GenBank/DDBJ whole genome shotgun (WGS) entry which is preliminary data.</text>
</comment>
<dbReference type="Gene3D" id="1.10.443.10">
    <property type="entry name" value="Intergrase catalytic core"/>
    <property type="match status" value="1"/>
</dbReference>
<sequence>MAVTKTSSKSKPWRVDYRVNGVRKRQSFATKRQAEAFQRDQLTKRDAGTWVDPKTAERTTVSDVWKDFQMLMRTSGPNGRGPTADRARIRYERHWRAYIEPVWGSTPVGFIKHEDVSAWVAGMKRRSGGSKADGFVDAGAHLIAGNKLKHGLAEDDERTIPLGESGRKSVAVTFKTLMKHATRMGVVVNNPALNSAGESTYTPVAKVKKPHIYLTADQLFTLHDAMPEPYRLGILLSGLCGLRWGEMNGLRASDVNLSERIITVQRSLSELDGYHIETPPKSGATRRVPIPAVIVEDLRAVMKERPSGLLFSFKKGGPPLRNNNYNTRTLRPTIQRLRANGVDIPVMTFHDLRHTAVSLMIKSGANIKVVQAIAGHATATMTLDTYAGLFMDDLMDSVGRLDNVLESGGHFKVTSKA</sequence>
<evidence type="ECO:0000259" key="5">
    <source>
        <dbReference type="PROSITE" id="PS51898"/>
    </source>
</evidence>
<dbReference type="OrthoDB" id="1822491at2"/>
<protein>
    <submittedName>
        <fullName evidence="6">Site-specific integrase</fullName>
    </submittedName>
</protein>
<dbReference type="Proteomes" id="UP000316612">
    <property type="component" value="Unassembled WGS sequence"/>
</dbReference>
<proteinExistence type="inferred from homology"/>
<dbReference type="GO" id="GO:0006310">
    <property type="term" value="P:DNA recombination"/>
    <property type="evidence" value="ECO:0007669"/>
    <property type="project" value="UniProtKB-KW"/>
</dbReference>
<keyword evidence="3" id="KW-0238">DNA-binding</keyword>
<evidence type="ECO:0000256" key="3">
    <source>
        <dbReference type="ARBA" id="ARBA00023125"/>
    </source>
</evidence>
<comment type="similarity">
    <text evidence="1">Belongs to the 'phage' integrase family.</text>
</comment>
<reference evidence="6 7" key="1">
    <citation type="submission" date="2019-06" db="EMBL/GenBank/DDBJ databases">
        <title>Whole genome shotgun sequence of Glutamicibacter uratoxydans NBRC 15515.</title>
        <authorList>
            <person name="Hosoyama A."/>
            <person name="Uohara A."/>
            <person name="Ohji S."/>
            <person name="Ichikawa N."/>
        </authorList>
    </citation>
    <scope>NUCLEOTIDE SEQUENCE [LARGE SCALE GENOMIC DNA]</scope>
    <source>
        <strain evidence="6 7">NBRC 15515</strain>
    </source>
</reference>
<dbReference type="GO" id="GO:0003677">
    <property type="term" value="F:DNA binding"/>
    <property type="evidence" value="ECO:0007669"/>
    <property type="project" value="UniProtKB-KW"/>
</dbReference>
<dbReference type="EMBL" id="BJNY01000001">
    <property type="protein sequence ID" value="GED04555.1"/>
    <property type="molecule type" value="Genomic_DNA"/>
</dbReference>
<dbReference type="InterPro" id="IPR013762">
    <property type="entry name" value="Integrase-like_cat_sf"/>
</dbReference>
<name>A0A4Y4DLN7_GLUUR</name>
<dbReference type="InterPro" id="IPR011010">
    <property type="entry name" value="DNA_brk_join_enz"/>
</dbReference>
<organism evidence="6 7">
    <name type="scientific">Glutamicibacter uratoxydans</name>
    <name type="common">Arthrobacter uratoxydans</name>
    <dbReference type="NCBI Taxonomy" id="43667"/>
    <lineage>
        <taxon>Bacteria</taxon>
        <taxon>Bacillati</taxon>
        <taxon>Actinomycetota</taxon>
        <taxon>Actinomycetes</taxon>
        <taxon>Micrococcales</taxon>
        <taxon>Micrococcaceae</taxon>
        <taxon>Glutamicibacter</taxon>
    </lineage>
</organism>
<dbReference type="GO" id="GO:0015074">
    <property type="term" value="P:DNA integration"/>
    <property type="evidence" value="ECO:0007669"/>
    <property type="project" value="UniProtKB-KW"/>
</dbReference>
<dbReference type="PROSITE" id="PS51898">
    <property type="entry name" value="TYR_RECOMBINASE"/>
    <property type="match status" value="1"/>
</dbReference>
<dbReference type="InterPro" id="IPR050808">
    <property type="entry name" value="Phage_Integrase"/>
</dbReference>
<evidence type="ECO:0000313" key="6">
    <source>
        <dbReference type="EMBL" id="GED04555.1"/>
    </source>
</evidence>
<keyword evidence="7" id="KW-1185">Reference proteome</keyword>
<evidence type="ECO:0000313" key="7">
    <source>
        <dbReference type="Proteomes" id="UP000316612"/>
    </source>
</evidence>
<evidence type="ECO:0000256" key="2">
    <source>
        <dbReference type="ARBA" id="ARBA00022908"/>
    </source>
</evidence>
<keyword evidence="4" id="KW-0233">DNA recombination</keyword>
<evidence type="ECO:0000256" key="4">
    <source>
        <dbReference type="ARBA" id="ARBA00023172"/>
    </source>
</evidence>
<keyword evidence="2" id="KW-0229">DNA integration</keyword>
<dbReference type="Pfam" id="PF00589">
    <property type="entry name" value="Phage_integrase"/>
    <property type="match status" value="1"/>
</dbReference>
<accession>A0A4Y4DLN7</accession>
<dbReference type="SUPFAM" id="SSF56349">
    <property type="entry name" value="DNA breaking-rejoining enzymes"/>
    <property type="match status" value="1"/>
</dbReference>
<dbReference type="InterPro" id="IPR010998">
    <property type="entry name" value="Integrase_recombinase_N"/>
</dbReference>
<dbReference type="CDD" id="cd01189">
    <property type="entry name" value="INT_ICEBs1_C_like"/>
    <property type="match status" value="1"/>
</dbReference>
<gene>
    <name evidence="6" type="ORF">AUR04nite_00870</name>
</gene>
<feature type="domain" description="Tyr recombinase" evidence="5">
    <location>
        <begin position="209"/>
        <end position="399"/>
    </location>
</feature>